<comment type="catalytic activity">
    <reaction evidence="12 13">
        <text>L-seryl-[protein] + ATP = O-phospho-L-seryl-[protein] + ADP + H(+)</text>
        <dbReference type="Rhea" id="RHEA:17989"/>
        <dbReference type="Rhea" id="RHEA-COMP:9863"/>
        <dbReference type="Rhea" id="RHEA-COMP:11604"/>
        <dbReference type="ChEBI" id="CHEBI:15378"/>
        <dbReference type="ChEBI" id="CHEBI:29999"/>
        <dbReference type="ChEBI" id="CHEBI:30616"/>
        <dbReference type="ChEBI" id="CHEBI:83421"/>
        <dbReference type="ChEBI" id="CHEBI:456216"/>
        <dbReference type="EC" id="2.7.11.1"/>
    </reaction>
</comment>
<evidence type="ECO:0000256" key="4">
    <source>
        <dbReference type="ARBA" id="ARBA00022679"/>
    </source>
</evidence>
<organism evidence="19 20">
    <name type="scientific">Handroanthus impetiginosus</name>
    <dbReference type="NCBI Taxonomy" id="429701"/>
    <lineage>
        <taxon>Eukaryota</taxon>
        <taxon>Viridiplantae</taxon>
        <taxon>Streptophyta</taxon>
        <taxon>Embryophyta</taxon>
        <taxon>Tracheophyta</taxon>
        <taxon>Spermatophyta</taxon>
        <taxon>Magnoliopsida</taxon>
        <taxon>eudicotyledons</taxon>
        <taxon>Gunneridae</taxon>
        <taxon>Pentapetalae</taxon>
        <taxon>asterids</taxon>
        <taxon>lamiids</taxon>
        <taxon>Lamiales</taxon>
        <taxon>Bignoniaceae</taxon>
        <taxon>Crescentiina</taxon>
        <taxon>Tabebuia alliance</taxon>
        <taxon>Handroanthus</taxon>
    </lineage>
</organism>
<dbReference type="Gene3D" id="3.30.200.20">
    <property type="entry name" value="Phosphorylase Kinase, domain 1"/>
    <property type="match status" value="1"/>
</dbReference>
<dbReference type="PROSITE" id="PS50927">
    <property type="entry name" value="BULB_LECTIN"/>
    <property type="match status" value="1"/>
</dbReference>
<dbReference type="InterPro" id="IPR003609">
    <property type="entry name" value="Pan_app"/>
</dbReference>
<evidence type="ECO:0000313" key="19">
    <source>
        <dbReference type="EMBL" id="PIN05520.1"/>
    </source>
</evidence>
<dbReference type="Gene3D" id="2.90.10.10">
    <property type="entry name" value="Bulb-type lectin domain"/>
    <property type="match status" value="1"/>
</dbReference>
<dbReference type="InterPro" id="IPR001245">
    <property type="entry name" value="Ser-Thr/Tyr_kinase_cat_dom"/>
</dbReference>
<proteinExistence type="inferred from homology"/>
<dbReference type="FunFam" id="1.10.510.10:FF:000060">
    <property type="entry name" value="G-type lectin S-receptor-like serine/threonine-protein kinase"/>
    <property type="match status" value="1"/>
</dbReference>
<dbReference type="PANTHER" id="PTHR27002">
    <property type="entry name" value="RECEPTOR-LIKE SERINE/THREONINE-PROTEIN KINASE SD1-8"/>
    <property type="match status" value="1"/>
</dbReference>
<evidence type="ECO:0000256" key="6">
    <source>
        <dbReference type="ARBA" id="ARBA00022741"/>
    </source>
</evidence>
<dbReference type="InterPro" id="IPR001480">
    <property type="entry name" value="Bulb-type_lectin_dom"/>
</dbReference>
<feature type="signal peptide" evidence="15">
    <location>
        <begin position="1"/>
        <end position="26"/>
    </location>
</feature>
<dbReference type="GO" id="GO:0005524">
    <property type="term" value="F:ATP binding"/>
    <property type="evidence" value="ECO:0007669"/>
    <property type="project" value="UniProtKB-KW"/>
</dbReference>
<dbReference type="GO" id="GO:0005886">
    <property type="term" value="C:plasma membrane"/>
    <property type="evidence" value="ECO:0007669"/>
    <property type="project" value="UniProtKB-SubCell"/>
</dbReference>
<feature type="domain" description="Apple" evidence="18">
    <location>
        <begin position="319"/>
        <end position="401"/>
    </location>
</feature>
<dbReference type="SUPFAM" id="SSF51110">
    <property type="entry name" value="alpha-D-mannose-specific plant lectins"/>
    <property type="match status" value="1"/>
</dbReference>
<evidence type="ECO:0000256" key="2">
    <source>
        <dbReference type="ARBA" id="ARBA00022475"/>
    </source>
</evidence>
<dbReference type="Proteomes" id="UP000231279">
    <property type="component" value="Unassembled WGS sequence"/>
</dbReference>
<dbReference type="PROSITE" id="PS50011">
    <property type="entry name" value="PROTEIN_KINASE_DOM"/>
    <property type="match status" value="1"/>
</dbReference>
<dbReference type="CDD" id="cd14066">
    <property type="entry name" value="STKc_IRAK"/>
    <property type="match status" value="1"/>
</dbReference>
<evidence type="ECO:0000256" key="1">
    <source>
        <dbReference type="ARBA" id="ARBA00004251"/>
    </source>
</evidence>
<evidence type="ECO:0000259" key="17">
    <source>
        <dbReference type="PROSITE" id="PS50927"/>
    </source>
</evidence>
<keyword evidence="7 13" id="KW-0418">Kinase</keyword>
<accession>A0A2G9GKG3</accession>
<dbReference type="InterPro" id="IPR024171">
    <property type="entry name" value="SRK-like_kinase"/>
</dbReference>
<dbReference type="PIRSF" id="PIRSF000641">
    <property type="entry name" value="SRK"/>
    <property type="match status" value="1"/>
</dbReference>
<dbReference type="PROSITE" id="PS50948">
    <property type="entry name" value="PAN"/>
    <property type="match status" value="1"/>
</dbReference>
<dbReference type="FunFam" id="3.30.200.20:FF:000951">
    <property type="entry name" value="Uncharacterized protein"/>
    <property type="match status" value="1"/>
</dbReference>
<evidence type="ECO:0000256" key="14">
    <source>
        <dbReference type="SAM" id="Phobius"/>
    </source>
</evidence>
<dbReference type="SMART" id="SM00108">
    <property type="entry name" value="B_lectin"/>
    <property type="match status" value="1"/>
</dbReference>
<keyword evidence="3 13" id="KW-0723">Serine/threonine-protein kinase</keyword>
<dbReference type="EMBL" id="NKXS01004740">
    <property type="protein sequence ID" value="PIN05520.1"/>
    <property type="molecule type" value="Genomic_DNA"/>
</dbReference>
<dbReference type="InterPro" id="IPR000719">
    <property type="entry name" value="Prot_kinase_dom"/>
</dbReference>
<comment type="catalytic activity">
    <reaction evidence="11 13">
        <text>L-threonyl-[protein] + ATP = O-phospho-L-threonyl-[protein] + ADP + H(+)</text>
        <dbReference type="Rhea" id="RHEA:46608"/>
        <dbReference type="Rhea" id="RHEA-COMP:11060"/>
        <dbReference type="Rhea" id="RHEA-COMP:11605"/>
        <dbReference type="ChEBI" id="CHEBI:15378"/>
        <dbReference type="ChEBI" id="CHEBI:30013"/>
        <dbReference type="ChEBI" id="CHEBI:30616"/>
        <dbReference type="ChEBI" id="CHEBI:61977"/>
        <dbReference type="ChEBI" id="CHEBI:456216"/>
        <dbReference type="EC" id="2.7.11.1"/>
    </reaction>
</comment>
<comment type="similarity">
    <text evidence="13">Belongs to the protein kinase superfamily. Ser/Thr protein kinase family.</text>
</comment>
<evidence type="ECO:0000256" key="10">
    <source>
        <dbReference type="ARBA" id="ARBA00023180"/>
    </source>
</evidence>
<feature type="domain" description="Protein kinase" evidence="16">
    <location>
        <begin position="489"/>
        <end position="775"/>
    </location>
</feature>
<keyword evidence="6 13" id="KW-0547">Nucleotide-binding</keyword>
<evidence type="ECO:0000256" key="13">
    <source>
        <dbReference type="PIRNR" id="PIRNR000641"/>
    </source>
</evidence>
<evidence type="ECO:0000259" key="16">
    <source>
        <dbReference type="PROSITE" id="PS50011"/>
    </source>
</evidence>
<dbReference type="InterPro" id="IPR011009">
    <property type="entry name" value="Kinase-like_dom_sf"/>
</dbReference>
<evidence type="ECO:0000256" key="7">
    <source>
        <dbReference type="ARBA" id="ARBA00022777"/>
    </source>
</evidence>
<dbReference type="Pfam" id="PF07714">
    <property type="entry name" value="PK_Tyr_Ser-Thr"/>
    <property type="match status" value="1"/>
</dbReference>
<keyword evidence="10" id="KW-0325">Glycoprotein</keyword>
<dbReference type="CDD" id="cd01098">
    <property type="entry name" value="PAN_AP_plant"/>
    <property type="match status" value="1"/>
</dbReference>
<keyword evidence="14" id="KW-0472">Membrane</keyword>
<dbReference type="STRING" id="429701.A0A2G9GKG3"/>
<dbReference type="Gene3D" id="1.10.510.10">
    <property type="entry name" value="Transferase(Phosphotransferase) domain 1"/>
    <property type="match status" value="1"/>
</dbReference>
<sequence length="806" mass="91244">MQPEKSSRTTLVLLIFLHFLACQVSSLDTIKQGDNLNSSSQLVSAKRIFTLGFHTPRNTNNSYLAIWYTAGSYGPVWIGNREKPISKNMNPVLTISNKGQLIITQSGGESFELFAAGSNKNQSLSAILLDTGNFVVSSNGEILWQSFDHPTDTLLPGMKLGVNHRTGRNWTLLSWFGESNPAPGAFTLEWDPSVRNLIVKRRGMIYWTSGELKDHYIELGNLRVKQFENFPSEVDIFNLNYNLSNVTSANEEYFTYSLIIDRTWTPEERKVISGWKINYDGDIYDTNRGTIDRPSLCYGYKTEGSSVPKGCALWAQPECRNNRETFVLRSGDFRPVNGRPAPSVYDNDSSLSLSDCREKCWKDCECVAYINGQGTDGCVYWKGKNLEFYQSPDGSLLRKYFLDSPSSSKGMKKHVMIILVVVSVIVVLILGIGLFVMRKVKQGKREEELKELLTLEGYTEGYELENGGAKSHDLRLFTYASIQSATSDFSSDYKLGQGGFGPVYKGKTPEGQDIAVKVLSRQSGQGLLEFKTELILISKLQHVNLVKLLGFCIHGDDKMIIYNYMRNKSLDFFLFNPSEREQLDWNKRFNIIEGIAQGLLYLHKHSRLKIIHRDLKPSNILLDENMTPKISDFGLARIFKQNIDEANTNRRVGTYGYMAPEYAMQGIFSVKSDVYSFGVLVLEIVSGRKNNCFRQIEGPLNLIEYAWELWRKDSALELMDPTLRDSCDINQLQRCIHIGLLCVENQAVDRPTIEDVIFMLKNETASLPMPKNPAFITRNSVFQEVEKSTKEKLSANELTLSEMGGR</sequence>
<dbReference type="GO" id="GO:0106310">
    <property type="term" value="F:protein serine kinase activity"/>
    <property type="evidence" value="ECO:0007669"/>
    <property type="project" value="RHEA"/>
</dbReference>
<gene>
    <name evidence="19" type="ORF">CDL12_21937</name>
</gene>
<keyword evidence="14" id="KW-0812">Transmembrane</keyword>
<evidence type="ECO:0000313" key="20">
    <source>
        <dbReference type="Proteomes" id="UP000231279"/>
    </source>
</evidence>
<keyword evidence="4 13" id="KW-0808">Transferase</keyword>
<keyword evidence="9" id="KW-1015">Disulfide bond</keyword>
<keyword evidence="2" id="KW-1003">Cell membrane</keyword>
<keyword evidence="20" id="KW-1185">Reference proteome</keyword>
<dbReference type="Pfam" id="PF01453">
    <property type="entry name" value="B_lectin"/>
    <property type="match status" value="1"/>
</dbReference>
<comment type="caution">
    <text evidence="19">The sequence shown here is derived from an EMBL/GenBank/DDBJ whole genome shotgun (WGS) entry which is preliminary data.</text>
</comment>
<feature type="domain" description="Bulb-type lectin" evidence="17">
    <location>
        <begin position="27"/>
        <end position="149"/>
    </location>
</feature>
<evidence type="ECO:0000256" key="8">
    <source>
        <dbReference type="ARBA" id="ARBA00022840"/>
    </source>
</evidence>
<dbReference type="AlphaFoldDB" id="A0A2G9GKG3"/>
<dbReference type="PANTHER" id="PTHR27002:SF1082">
    <property type="entry name" value="OS06G0693000 PROTEIN"/>
    <property type="match status" value="1"/>
</dbReference>
<feature type="transmembrane region" description="Helical" evidence="14">
    <location>
        <begin position="415"/>
        <end position="436"/>
    </location>
</feature>
<dbReference type="InterPro" id="IPR036426">
    <property type="entry name" value="Bulb-type_lectin_dom_sf"/>
</dbReference>
<protein>
    <recommendedName>
        <fullName evidence="13">Receptor-like serine/threonine-protein kinase</fullName>
        <ecNumber evidence="13">2.7.11.1</ecNumber>
    </recommendedName>
</protein>
<dbReference type="SMART" id="SM00220">
    <property type="entry name" value="S_TKc"/>
    <property type="match status" value="1"/>
</dbReference>
<evidence type="ECO:0000259" key="18">
    <source>
        <dbReference type="PROSITE" id="PS50948"/>
    </source>
</evidence>
<keyword evidence="14" id="KW-1133">Transmembrane helix</keyword>
<dbReference type="Pfam" id="PF08276">
    <property type="entry name" value="PAN_2"/>
    <property type="match status" value="1"/>
</dbReference>
<keyword evidence="5 15" id="KW-0732">Signal</keyword>
<evidence type="ECO:0000256" key="12">
    <source>
        <dbReference type="ARBA" id="ARBA00048679"/>
    </source>
</evidence>
<evidence type="ECO:0000256" key="3">
    <source>
        <dbReference type="ARBA" id="ARBA00022527"/>
    </source>
</evidence>
<dbReference type="GO" id="GO:0004674">
    <property type="term" value="F:protein serine/threonine kinase activity"/>
    <property type="evidence" value="ECO:0007669"/>
    <property type="project" value="UniProtKB-KW"/>
</dbReference>
<name>A0A2G9GKG3_9LAMI</name>
<feature type="chain" id="PRO_5013553664" description="Receptor-like serine/threonine-protein kinase" evidence="15">
    <location>
        <begin position="27"/>
        <end position="806"/>
    </location>
</feature>
<dbReference type="SUPFAM" id="SSF56112">
    <property type="entry name" value="Protein kinase-like (PK-like)"/>
    <property type="match status" value="1"/>
</dbReference>
<comment type="subcellular location">
    <subcellularLocation>
        <location evidence="1">Cell membrane</location>
        <topology evidence="1">Single-pass type I membrane protein</topology>
    </subcellularLocation>
</comment>
<evidence type="ECO:0000256" key="5">
    <source>
        <dbReference type="ARBA" id="ARBA00022729"/>
    </source>
</evidence>
<reference evidence="20" key="1">
    <citation type="journal article" date="2018" name="Gigascience">
        <title>Genome assembly of the Pink Ipe (Handroanthus impetiginosus, Bignoniaceae), a highly valued, ecologically keystone Neotropical timber forest tree.</title>
        <authorList>
            <person name="Silva-Junior O.B."/>
            <person name="Grattapaglia D."/>
            <person name="Novaes E."/>
            <person name="Collevatti R.G."/>
        </authorList>
    </citation>
    <scope>NUCLEOTIDE SEQUENCE [LARGE SCALE GENOMIC DNA]</scope>
    <source>
        <strain evidence="20">cv. UFG-1</strain>
    </source>
</reference>
<dbReference type="EC" id="2.7.11.1" evidence="13"/>
<evidence type="ECO:0000256" key="9">
    <source>
        <dbReference type="ARBA" id="ARBA00023157"/>
    </source>
</evidence>
<dbReference type="CDD" id="cd00028">
    <property type="entry name" value="B_lectin"/>
    <property type="match status" value="1"/>
</dbReference>
<dbReference type="PROSITE" id="PS00108">
    <property type="entry name" value="PROTEIN_KINASE_ST"/>
    <property type="match status" value="1"/>
</dbReference>
<dbReference type="InterPro" id="IPR008271">
    <property type="entry name" value="Ser/Thr_kinase_AS"/>
</dbReference>
<evidence type="ECO:0000256" key="11">
    <source>
        <dbReference type="ARBA" id="ARBA00047899"/>
    </source>
</evidence>
<evidence type="ECO:0000256" key="15">
    <source>
        <dbReference type="SAM" id="SignalP"/>
    </source>
</evidence>
<dbReference type="OrthoDB" id="912844at2759"/>
<keyword evidence="8 13" id="KW-0067">ATP-binding</keyword>